<dbReference type="EMBL" id="CVQH01006668">
    <property type="protein sequence ID" value="CRK15512.1"/>
    <property type="molecule type" value="Genomic_DNA"/>
</dbReference>
<evidence type="ECO:0000313" key="3">
    <source>
        <dbReference type="EMBL" id="CRK21167.1"/>
    </source>
</evidence>
<evidence type="ECO:0000313" key="5">
    <source>
        <dbReference type="Proteomes" id="UP000045706"/>
    </source>
</evidence>
<feature type="compositionally biased region" description="Basic and acidic residues" evidence="1">
    <location>
        <begin position="207"/>
        <end position="220"/>
    </location>
</feature>
<proteinExistence type="predicted"/>
<feature type="region of interest" description="Disordered" evidence="1">
    <location>
        <begin position="707"/>
        <end position="739"/>
    </location>
</feature>
<evidence type="ECO:0000256" key="1">
    <source>
        <dbReference type="SAM" id="MobiDB-lite"/>
    </source>
</evidence>
<gene>
    <name evidence="2" type="ORF">BN1708_002753</name>
    <name evidence="3" type="ORF">BN1723_012271</name>
</gene>
<dbReference type="STRING" id="100787.A0A0G4L0I0"/>
<feature type="region of interest" description="Disordered" evidence="1">
    <location>
        <begin position="514"/>
        <end position="538"/>
    </location>
</feature>
<feature type="region of interest" description="Disordered" evidence="1">
    <location>
        <begin position="1"/>
        <end position="286"/>
    </location>
</feature>
<feature type="compositionally biased region" description="Polar residues" evidence="1">
    <location>
        <begin position="439"/>
        <end position="448"/>
    </location>
</feature>
<evidence type="ECO:0000313" key="2">
    <source>
        <dbReference type="EMBL" id="CRK15512.1"/>
    </source>
</evidence>
<feature type="compositionally biased region" description="Basic and acidic residues" evidence="1">
    <location>
        <begin position="131"/>
        <end position="161"/>
    </location>
</feature>
<dbReference type="EMBL" id="CVQI01011558">
    <property type="protein sequence ID" value="CRK21167.1"/>
    <property type="molecule type" value="Genomic_DNA"/>
</dbReference>
<feature type="non-terminal residue" evidence="2">
    <location>
        <position position="758"/>
    </location>
</feature>
<reference evidence="4 5" key="1">
    <citation type="submission" date="2015-05" db="EMBL/GenBank/DDBJ databases">
        <authorList>
            <person name="Fogelqvist Johan"/>
        </authorList>
    </citation>
    <scope>NUCLEOTIDE SEQUENCE [LARGE SCALE GENOMIC DNA]</scope>
    <source>
        <strain evidence="2">VL1</strain>
        <strain evidence="3">VL2</strain>
    </source>
</reference>
<dbReference type="AlphaFoldDB" id="A0A0G4L0I0"/>
<feature type="compositionally biased region" description="Basic and acidic residues" evidence="1">
    <location>
        <begin position="715"/>
        <end position="729"/>
    </location>
</feature>
<feature type="compositionally biased region" description="Basic and acidic residues" evidence="1">
    <location>
        <begin position="97"/>
        <end position="108"/>
    </location>
</feature>
<feature type="region of interest" description="Disordered" evidence="1">
    <location>
        <begin position="616"/>
        <end position="643"/>
    </location>
</feature>
<name>A0A0G4L0I0_VERLO</name>
<dbReference type="Proteomes" id="UP000044602">
    <property type="component" value="Unassembled WGS sequence"/>
</dbReference>
<feature type="compositionally biased region" description="Low complexity" evidence="1">
    <location>
        <begin position="680"/>
        <end position="690"/>
    </location>
</feature>
<feature type="compositionally biased region" description="Basic and acidic residues" evidence="1">
    <location>
        <begin position="53"/>
        <end position="84"/>
    </location>
</feature>
<feature type="region of interest" description="Disordered" evidence="1">
    <location>
        <begin position="439"/>
        <end position="459"/>
    </location>
</feature>
<dbReference type="Proteomes" id="UP000045706">
    <property type="component" value="Unassembled WGS sequence"/>
</dbReference>
<feature type="compositionally biased region" description="Low complexity" evidence="1">
    <location>
        <begin position="272"/>
        <end position="286"/>
    </location>
</feature>
<keyword evidence="4" id="KW-1185">Reference proteome</keyword>
<accession>A0A0G4L0I0</accession>
<protein>
    <submittedName>
        <fullName evidence="2">Uncharacterized protein</fullName>
    </submittedName>
</protein>
<feature type="region of interest" description="Disordered" evidence="1">
    <location>
        <begin position="655"/>
        <end position="693"/>
    </location>
</feature>
<sequence>MTLEQRKFSAVPDRLRPVGNVPLSDADRRPMTSKQAKKLHLERNRGPRLTKQQQRERDRDLQAEIRREIAEKEKAERQEKDRVRQQAKARVLRDKKKAKEDAEKDAKRKAGLPLATCRPSQDTIARFFKSNRVEKKTSISGLDQREHEEPVIPRCQAEEARPGSSQSYGEQQHVESPAAPTEVAKLQTPTQLKHSAVPSTELLRLPAIREQEELTDKGNDTDDEPSAAPSYTELQKEAQLEVPRSPPKKRIRLDKEAGDQACSPPLIIQRTPSPSRPSSASISPARSMALQHDRPLADSAYSTVPALDCVQDRIHASHSPPVKVPGTEAVTNRLSRDQINRPGFIRASALRETPKHRAVPRFVRPPHPSAYKDRQSRPDTGSGSRKFLQPVTERVLCKDSPSIPPPSSTLAFINDNLDDFFGDCSQLALEGAITEKGGNVQTDKLSSQSRKRPGEAAPLDVCKKGRPSPAVAPVVNLLPEFGDLDSLFPSGTQLQRELLEDQVVSSVHDVGAKPAVRGETIQRAGSDGAPDSTKKQCPKQNRLTLLQADAGDAMPFFCSQDFNLSPQDMQEIESPPVTVAKTARRDTPERMGHQAEQAAPWIPMTWKRRRPVMQSFATGRTRHSKGMMQKPRPDPSQRANARAPQNVLEIHHPEPPAVVNASDHPATTGQRAPLRPISNPPDAAQPPQQAVSLQDLAAMLEADWDDDCLQAQYRQQEHEKEPQKPRPESDEPQDLWDAISSQDLRAVFAEEDWSNLAV</sequence>
<feature type="region of interest" description="Disordered" evidence="1">
    <location>
        <begin position="360"/>
        <end position="389"/>
    </location>
</feature>
<organism evidence="2 4">
    <name type="scientific">Verticillium longisporum</name>
    <name type="common">Verticillium dahliae var. longisporum</name>
    <dbReference type="NCBI Taxonomy" id="100787"/>
    <lineage>
        <taxon>Eukaryota</taxon>
        <taxon>Fungi</taxon>
        <taxon>Dikarya</taxon>
        <taxon>Ascomycota</taxon>
        <taxon>Pezizomycotina</taxon>
        <taxon>Sordariomycetes</taxon>
        <taxon>Hypocreomycetidae</taxon>
        <taxon>Glomerellales</taxon>
        <taxon>Plectosphaerellaceae</taxon>
        <taxon>Verticillium</taxon>
    </lineage>
</organism>
<evidence type="ECO:0000313" key="4">
    <source>
        <dbReference type="Proteomes" id="UP000044602"/>
    </source>
</evidence>